<evidence type="ECO:0000313" key="2">
    <source>
        <dbReference type="EMBL" id="KAL0427711.1"/>
    </source>
</evidence>
<dbReference type="Gene3D" id="3.60.10.10">
    <property type="entry name" value="Endonuclease/exonuclease/phosphatase"/>
    <property type="match status" value="1"/>
</dbReference>
<proteinExistence type="predicted"/>
<dbReference type="InterPro" id="IPR052343">
    <property type="entry name" value="Retrotransposon-Effector_Assoc"/>
</dbReference>
<reference evidence="2" key="2">
    <citation type="journal article" date="2024" name="Plant">
        <title>Genomic evolution and insights into agronomic trait innovations of Sesamum species.</title>
        <authorList>
            <person name="Miao H."/>
            <person name="Wang L."/>
            <person name="Qu L."/>
            <person name="Liu H."/>
            <person name="Sun Y."/>
            <person name="Le M."/>
            <person name="Wang Q."/>
            <person name="Wei S."/>
            <person name="Zheng Y."/>
            <person name="Lin W."/>
            <person name="Duan Y."/>
            <person name="Cao H."/>
            <person name="Xiong S."/>
            <person name="Wang X."/>
            <person name="Wei L."/>
            <person name="Li C."/>
            <person name="Ma Q."/>
            <person name="Ju M."/>
            <person name="Zhao R."/>
            <person name="Li G."/>
            <person name="Mu C."/>
            <person name="Tian Q."/>
            <person name="Mei H."/>
            <person name="Zhang T."/>
            <person name="Gao T."/>
            <person name="Zhang H."/>
        </authorList>
    </citation>
    <scope>NUCLEOTIDE SEQUENCE</scope>
    <source>
        <strain evidence="2">KEN1</strain>
    </source>
</reference>
<dbReference type="AlphaFoldDB" id="A0AAW2VH96"/>
<dbReference type="InterPro" id="IPR036691">
    <property type="entry name" value="Endo/exonu/phosph_ase_sf"/>
</dbReference>
<feature type="region of interest" description="Disordered" evidence="1">
    <location>
        <begin position="108"/>
        <end position="134"/>
    </location>
</feature>
<organism evidence="2">
    <name type="scientific">Sesamum latifolium</name>
    <dbReference type="NCBI Taxonomy" id="2727402"/>
    <lineage>
        <taxon>Eukaryota</taxon>
        <taxon>Viridiplantae</taxon>
        <taxon>Streptophyta</taxon>
        <taxon>Embryophyta</taxon>
        <taxon>Tracheophyta</taxon>
        <taxon>Spermatophyta</taxon>
        <taxon>Magnoliopsida</taxon>
        <taxon>eudicotyledons</taxon>
        <taxon>Gunneridae</taxon>
        <taxon>Pentapetalae</taxon>
        <taxon>asterids</taxon>
        <taxon>lamiids</taxon>
        <taxon>Lamiales</taxon>
        <taxon>Pedaliaceae</taxon>
        <taxon>Sesamum</taxon>
    </lineage>
</organism>
<protein>
    <recommendedName>
        <fullName evidence="3">Reverse transcriptase domain-containing protein</fullName>
    </recommendedName>
</protein>
<dbReference type="SUPFAM" id="SSF56219">
    <property type="entry name" value="DNase I-like"/>
    <property type="match status" value="1"/>
</dbReference>
<feature type="compositionally biased region" description="Basic and acidic residues" evidence="1">
    <location>
        <begin position="108"/>
        <end position="123"/>
    </location>
</feature>
<dbReference type="PANTHER" id="PTHR46890:SF48">
    <property type="entry name" value="RNA-DIRECTED DNA POLYMERASE"/>
    <property type="match status" value="1"/>
</dbReference>
<comment type="caution">
    <text evidence="2">The sequence shown here is derived from an EMBL/GenBank/DDBJ whole genome shotgun (WGS) entry which is preliminary data.</text>
</comment>
<sequence length="746" mass="83185">MEQQERDRTKERLKPMAEDTMGLSAKNQGDGGEISGSGHVGQNLPLSRNRVHGHVSNRGPTIGDGITIGDISTTALRPMVHTWAEVHQPSPTPSKNILLEYADETEHGINTKPNSRDEPRPKIEYPAIPEPINKTKPTEITKRSENLQPNNTNKPSDKLQLINVIEPSLGDREGDRYCNPIQVDALISTEGHSEESSPVNKELGSSKLLIRREERLEGASVPWAGQGRTVAEGDRKRKRGMVVGEQLLKKPSIMGAAKQSVVFVASAGINECFAMELSRFGVCFDSSEVRRTCSPVGTSVDEELAANWRFTGFYGEPDTSCRRDVWDRLIRLSRQSDALWLCAGDFNEILLQQEKTGVLRQVGQMEDFRRALLQSDLCDLGFRGVKYTWCNRRQAPDTVWARLDRGCGNPSWCEHHPDTLIAHEAIPYSDHKSIGGRELLKWKQLSKTHWLRDGDSNTQFLHSRAANRRRHNTIARLRDEKGVWRDRDVDIQGILLRYFRDIFTLSGPLDAELNEVLSLVKPRVTPEMNQVLASPFTATEVKQAFFGMFPFKSPGPDGMPRSSFRNSGPLLCDKTETVSQLRPISLCNVIVKAASKCVANRLKPMLDSILSQSQSAFIQEAFSCLIQDAEDRGLIKGIAVARQAPQVSHLLFADDTLVFCEATEAQVNELRRILRVYALASGQEINLQKSSIVVSGRMPGVVKRFLGAMMGVRLVPQHDKYLGLPAMGGRSRQMLFKTFGIGFGIG</sequence>
<name>A0AAW2VH96_9LAMI</name>
<dbReference type="PANTHER" id="PTHR46890">
    <property type="entry name" value="NON-LTR RETROLELEMENT REVERSE TRANSCRIPTASE-LIKE PROTEIN-RELATED"/>
    <property type="match status" value="1"/>
</dbReference>
<gene>
    <name evidence="2" type="ORF">Slati_2945900</name>
</gene>
<reference evidence="2" key="1">
    <citation type="submission" date="2020-06" db="EMBL/GenBank/DDBJ databases">
        <authorList>
            <person name="Li T."/>
            <person name="Hu X."/>
            <person name="Zhang T."/>
            <person name="Song X."/>
            <person name="Zhang H."/>
            <person name="Dai N."/>
            <person name="Sheng W."/>
            <person name="Hou X."/>
            <person name="Wei L."/>
        </authorList>
    </citation>
    <scope>NUCLEOTIDE SEQUENCE</scope>
    <source>
        <strain evidence="2">KEN1</strain>
        <tissue evidence="2">Leaf</tissue>
    </source>
</reference>
<feature type="compositionally biased region" description="Basic and acidic residues" evidence="1">
    <location>
        <begin position="1"/>
        <end position="17"/>
    </location>
</feature>
<feature type="region of interest" description="Disordered" evidence="1">
    <location>
        <begin position="1"/>
        <end position="35"/>
    </location>
</feature>
<accession>A0AAW2VH96</accession>
<evidence type="ECO:0008006" key="3">
    <source>
        <dbReference type="Google" id="ProtNLM"/>
    </source>
</evidence>
<dbReference type="EMBL" id="JACGWN010000010">
    <property type="protein sequence ID" value="KAL0427711.1"/>
    <property type="molecule type" value="Genomic_DNA"/>
</dbReference>
<evidence type="ECO:0000256" key="1">
    <source>
        <dbReference type="SAM" id="MobiDB-lite"/>
    </source>
</evidence>